<comment type="similarity">
    <text evidence="1">Belongs to the peptidase S33 family.</text>
</comment>
<dbReference type="PRINTS" id="PR00793">
    <property type="entry name" value="PROAMNOPTASE"/>
</dbReference>
<dbReference type="NCBIfam" id="TIGR01250">
    <property type="entry name" value="pro_imino_pep_2"/>
    <property type="match status" value="1"/>
</dbReference>
<accession>A0A1M2VGD5</accession>
<reference evidence="4 5" key="1">
    <citation type="submission" date="2016-10" db="EMBL/GenBank/DDBJ databases">
        <title>Genome sequence of the basidiomycete white-rot fungus Trametes pubescens.</title>
        <authorList>
            <person name="Makela M.R."/>
            <person name="Granchi Z."/>
            <person name="Peng M."/>
            <person name="De Vries R.P."/>
            <person name="Grigoriev I."/>
            <person name="Riley R."/>
            <person name="Hilden K."/>
        </authorList>
    </citation>
    <scope>NUCLEOTIDE SEQUENCE [LARGE SCALE GENOMIC DNA]</scope>
    <source>
        <strain evidence="4 5">FBCC735</strain>
    </source>
</reference>
<evidence type="ECO:0000256" key="2">
    <source>
        <dbReference type="ARBA" id="ARBA00022801"/>
    </source>
</evidence>
<dbReference type="Gene3D" id="3.40.50.1820">
    <property type="entry name" value="alpha/beta hydrolase"/>
    <property type="match status" value="1"/>
</dbReference>
<evidence type="ECO:0000313" key="5">
    <source>
        <dbReference type="Proteomes" id="UP000184267"/>
    </source>
</evidence>
<dbReference type="OMA" id="NIPNATW"/>
<dbReference type="InterPro" id="IPR050266">
    <property type="entry name" value="AB_hydrolase_sf"/>
</dbReference>
<dbReference type="Proteomes" id="UP000184267">
    <property type="component" value="Unassembled WGS sequence"/>
</dbReference>
<dbReference type="InterPro" id="IPR002410">
    <property type="entry name" value="Peptidase_S33"/>
</dbReference>
<dbReference type="Pfam" id="PF00561">
    <property type="entry name" value="Abhydrolase_1"/>
    <property type="match status" value="1"/>
</dbReference>
<dbReference type="InterPro" id="IPR000073">
    <property type="entry name" value="AB_hydrolase_1"/>
</dbReference>
<dbReference type="AlphaFoldDB" id="A0A1M2VGD5"/>
<sequence>MPSAAVPAQDGLIPFPYQGETFQTYYKVFGSLENRTRPPVIVIHGGPGLSHDYLLPLADLADQSFPVILYDQLGNARSTHLPDKPSTFWTIDLFLDELDNLLTHFGIQDAYHIVGHSWGGMMASELVVRRQPPGLKRLVITDSPADVSMWGKSFMELLSKFPQAVKDAIAKGFEDREAYWNALLEVYAVHGCRAKPFPKDLEYSLLQVYGEGADRTVDEAPILTKWTVVDRLHLVQVPTLVINGRYDIAQDWVTKPFADNIPNATWVTFEDSSHTPFWEERERYMRVLSEFLQK</sequence>
<dbReference type="GO" id="GO:0008233">
    <property type="term" value="F:peptidase activity"/>
    <property type="evidence" value="ECO:0007669"/>
    <property type="project" value="InterPro"/>
</dbReference>
<proteinExistence type="inferred from homology"/>
<comment type="caution">
    <text evidence="4">The sequence shown here is derived from an EMBL/GenBank/DDBJ whole genome shotgun (WGS) entry which is preliminary data.</text>
</comment>
<name>A0A1M2VGD5_TRAPU</name>
<evidence type="ECO:0000259" key="3">
    <source>
        <dbReference type="Pfam" id="PF00561"/>
    </source>
</evidence>
<dbReference type="EMBL" id="MNAD01001287">
    <property type="protein sequence ID" value="OJT06638.1"/>
    <property type="molecule type" value="Genomic_DNA"/>
</dbReference>
<gene>
    <name evidence="4" type="ORF">TRAPUB_2496</name>
</gene>
<dbReference type="InterPro" id="IPR005945">
    <property type="entry name" value="Pro_imino_pep"/>
</dbReference>
<protein>
    <submittedName>
        <fullName evidence="4">L-amino acid amidase</fullName>
    </submittedName>
</protein>
<dbReference type="PIRSF" id="PIRSF005539">
    <property type="entry name" value="Pept_S33_TRI_F1"/>
    <property type="match status" value="1"/>
</dbReference>
<dbReference type="GO" id="GO:0006508">
    <property type="term" value="P:proteolysis"/>
    <property type="evidence" value="ECO:0007669"/>
    <property type="project" value="InterPro"/>
</dbReference>
<dbReference type="OrthoDB" id="190201at2759"/>
<keyword evidence="5" id="KW-1185">Reference proteome</keyword>
<evidence type="ECO:0000256" key="1">
    <source>
        <dbReference type="ARBA" id="ARBA00010088"/>
    </source>
</evidence>
<dbReference type="PANTHER" id="PTHR43798:SF33">
    <property type="entry name" value="HYDROLASE, PUTATIVE (AFU_ORTHOLOGUE AFUA_2G14860)-RELATED"/>
    <property type="match status" value="1"/>
</dbReference>
<evidence type="ECO:0000313" key="4">
    <source>
        <dbReference type="EMBL" id="OJT06638.1"/>
    </source>
</evidence>
<dbReference type="PANTHER" id="PTHR43798">
    <property type="entry name" value="MONOACYLGLYCEROL LIPASE"/>
    <property type="match status" value="1"/>
</dbReference>
<organism evidence="4 5">
    <name type="scientific">Trametes pubescens</name>
    <name type="common">White-rot fungus</name>
    <dbReference type="NCBI Taxonomy" id="154538"/>
    <lineage>
        <taxon>Eukaryota</taxon>
        <taxon>Fungi</taxon>
        <taxon>Dikarya</taxon>
        <taxon>Basidiomycota</taxon>
        <taxon>Agaricomycotina</taxon>
        <taxon>Agaricomycetes</taxon>
        <taxon>Polyporales</taxon>
        <taxon>Polyporaceae</taxon>
        <taxon>Trametes</taxon>
    </lineage>
</organism>
<feature type="domain" description="AB hydrolase-1" evidence="3">
    <location>
        <begin position="38"/>
        <end position="280"/>
    </location>
</feature>
<dbReference type="InterPro" id="IPR029058">
    <property type="entry name" value="AB_hydrolase_fold"/>
</dbReference>
<dbReference type="SUPFAM" id="SSF53474">
    <property type="entry name" value="alpha/beta-Hydrolases"/>
    <property type="match status" value="1"/>
</dbReference>
<dbReference type="GO" id="GO:0016020">
    <property type="term" value="C:membrane"/>
    <property type="evidence" value="ECO:0007669"/>
    <property type="project" value="TreeGrafter"/>
</dbReference>
<dbReference type="STRING" id="154538.A0A1M2VGD5"/>
<keyword evidence="2" id="KW-0378">Hydrolase</keyword>